<dbReference type="RefSeq" id="WP_195001875.1">
    <property type="nucleotide sequence ID" value="NZ_JADLQN010000001.1"/>
</dbReference>
<gene>
    <name evidence="1" type="ORF">IU449_12005</name>
</gene>
<dbReference type="EMBL" id="JADLQN010000001">
    <property type="protein sequence ID" value="MBF6355257.1"/>
    <property type="molecule type" value="Genomic_DNA"/>
</dbReference>
<dbReference type="Gene3D" id="3.40.50.2000">
    <property type="entry name" value="Glycogen Phosphorylase B"/>
    <property type="match status" value="1"/>
</dbReference>
<keyword evidence="2" id="KW-1185">Reference proteome</keyword>
<evidence type="ECO:0000313" key="1">
    <source>
        <dbReference type="EMBL" id="MBF6355257.1"/>
    </source>
</evidence>
<name>A0ABS0D9V4_9NOCA</name>
<evidence type="ECO:0000313" key="2">
    <source>
        <dbReference type="Proteomes" id="UP000707731"/>
    </source>
</evidence>
<organism evidence="1 2">
    <name type="scientific">Nocardia higoensis</name>
    <dbReference type="NCBI Taxonomy" id="228599"/>
    <lineage>
        <taxon>Bacteria</taxon>
        <taxon>Bacillati</taxon>
        <taxon>Actinomycetota</taxon>
        <taxon>Actinomycetes</taxon>
        <taxon>Mycobacteriales</taxon>
        <taxon>Nocardiaceae</taxon>
        <taxon>Nocardia</taxon>
    </lineage>
</organism>
<dbReference type="SUPFAM" id="SSF53756">
    <property type="entry name" value="UDP-Glycosyltransferase/glycogen phosphorylase"/>
    <property type="match status" value="1"/>
</dbReference>
<accession>A0ABS0D9V4</accession>
<comment type="caution">
    <text evidence="1">The sequence shown here is derived from an EMBL/GenBank/DDBJ whole genome shotgun (WGS) entry which is preliminary data.</text>
</comment>
<reference evidence="1 2" key="1">
    <citation type="submission" date="2020-10" db="EMBL/GenBank/DDBJ databases">
        <title>Identification of Nocardia species via Next-generation sequencing and recognition of intraspecies genetic diversity.</title>
        <authorList>
            <person name="Li P."/>
            <person name="Li P."/>
            <person name="Lu B."/>
        </authorList>
    </citation>
    <scope>NUCLEOTIDE SEQUENCE [LARGE SCALE GENOMIC DNA]</scope>
    <source>
        <strain evidence="1 2">BJ06-0143</strain>
    </source>
</reference>
<sequence length="127" mass="13386">MSTADAIVQLSVPGFEYPRPDLAVPLRFAGPVITSSDSALPPWWEDIVIAGDTEDEPEVAARLVWSGAGIDLRTGRPEAAAIRRAVRTILSTPRYRTAVPALAEQIGAARAVEELVDAVSAASAVGH</sequence>
<protein>
    <submittedName>
        <fullName evidence="1">Uncharacterized protein</fullName>
    </submittedName>
</protein>
<dbReference type="Proteomes" id="UP000707731">
    <property type="component" value="Unassembled WGS sequence"/>
</dbReference>
<proteinExistence type="predicted"/>